<keyword evidence="6" id="KW-1185">Reference proteome</keyword>
<sequence>MHCYKSMNKYIHIHIFLILLYLTQGKCIFLNARSHDYGVPRSADGNKLVKDADSTSNVNTGLVEDAGVRAVGEVFVPKTFSMSSQEPSCEQLRAMWIFSKRQSRAAEMTNEIPTYRDPFTFNVWEPIYSNSRLGSRTRMGTRERSRSPVFGRVLSREPIVPQRISFEQLPRHLDGNPNGASQARLYGGEVRPSGIGVGAGAGTGAAGSSPRRSSKNRYVGVSSNLVANNVAGSHNSVAVHGSFQKLKELIWTERAKELTQQRRAEELAARAAVLKEIANGQNVQSSYKSSFNNPGDSLLMDENRSPDSSSNQYVNGDRISIANVQNLDASNKNVGHSNSGSRASTRRVGSAYRFLPTGQTRKESRFTGNVAAGRPKTYSRLKMPATEINAGDSAESEHTSSIGIPRTYPVRQSHFRERNRSLFKQYSPNEYFRRNTRIMNGFQFGIQPELQKVGQGSNENYLSPLTSIEYYTRPGSNGLLYFNNDKLFDEVGLTQKSNQHDFDFDNNAY</sequence>
<reference evidence="3 6" key="1">
    <citation type="journal article" date="2007" name="Nature">
        <title>Evolution of genes and genomes on the Drosophila phylogeny.</title>
        <authorList>
            <consortium name="Drosophila 12 Genomes Consortium"/>
            <person name="Clark A.G."/>
            <person name="Eisen M.B."/>
            <person name="Smith D.R."/>
            <person name="Bergman C.M."/>
            <person name="Oliver B."/>
            <person name="Markow T.A."/>
            <person name="Kaufman T.C."/>
            <person name="Kellis M."/>
            <person name="Gelbart W."/>
            <person name="Iyer V.N."/>
            <person name="Pollard D.A."/>
            <person name="Sackton T.B."/>
            <person name="Larracuente A.M."/>
            <person name="Singh N.D."/>
            <person name="Abad J.P."/>
            <person name="Abt D.N."/>
            <person name="Adryan B."/>
            <person name="Aguade M."/>
            <person name="Akashi H."/>
            <person name="Anderson W.W."/>
            <person name="Aquadro C.F."/>
            <person name="Ardell D.H."/>
            <person name="Arguello R."/>
            <person name="Artieri C.G."/>
            <person name="Barbash D.A."/>
            <person name="Barker D."/>
            <person name="Barsanti P."/>
            <person name="Batterham P."/>
            <person name="Batzoglou S."/>
            <person name="Begun D."/>
            <person name="Bhutkar A."/>
            <person name="Blanco E."/>
            <person name="Bosak S.A."/>
            <person name="Bradley R.K."/>
            <person name="Brand A.D."/>
            <person name="Brent M.R."/>
            <person name="Brooks A.N."/>
            <person name="Brown R.H."/>
            <person name="Butlin R.K."/>
            <person name="Caggese C."/>
            <person name="Calvi B.R."/>
            <person name="Bernardo de Carvalho A."/>
            <person name="Caspi A."/>
            <person name="Castrezana S."/>
            <person name="Celniker S.E."/>
            <person name="Chang J.L."/>
            <person name="Chapple C."/>
            <person name="Chatterji S."/>
            <person name="Chinwalla A."/>
            <person name="Civetta A."/>
            <person name="Clifton S.W."/>
            <person name="Comeron J.M."/>
            <person name="Costello J.C."/>
            <person name="Coyne J.A."/>
            <person name="Daub J."/>
            <person name="David R.G."/>
            <person name="Delcher A.L."/>
            <person name="Delehaunty K."/>
            <person name="Do C.B."/>
            <person name="Ebling H."/>
            <person name="Edwards K."/>
            <person name="Eickbush T."/>
            <person name="Evans J.D."/>
            <person name="Filipski A."/>
            <person name="Findeiss S."/>
            <person name="Freyhult E."/>
            <person name="Fulton L."/>
            <person name="Fulton R."/>
            <person name="Garcia A.C."/>
            <person name="Gardiner A."/>
            <person name="Garfield D.A."/>
            <person name="Garvin B.E."/>
            <person name="Gibson G."/>
            <person name="Gilbert D."/>
            <person name="Gnerre S."/>
            <person name="Godfrey J."/>
            <person name="Good R."/>
            <person name="Gotea V."/>
            <person name="Gravely B."/>
            <person name="Greenberg A.J."/>
            <person name="Griffiths-Jones S."/>
            <person name="Gross S."/>
            <person name="Guigo R."/>
            <person name="Gustafson E.A."/>
            <person name="Haerty W."/>
            <person name="Hahn M.W."/>
            <person name="Halligan D.L."/>
            <person name="Halpern A.L."/>
            <person name="Halter G.M."/>
            <person name="Han M.V."/>
            <person name="Heger A."/>
            <person name="Hillier L."/>
            <person name="Hinrichs A.S."/>
            <person name="Holmes I."/>
            <person name="Hoskins R.A."/>
            <person name="Hubisz M.J."/>
            <person name="Hultmark D."/>
            <person name="Huntley M.A."/>
            <person name="Jaffe D.B."/>
            <person name="Jagadeeshan S."/>
            <person name="Jeck W.R."/>
            <person name="Johnson J."/>
            <person name="Jones C.D."/>
            <person name="Jordan W.C."/>
            <person name="Karpen G.H."/>
            <person name="Kataoka E."/>
            <person name="Keightley P.D."/>
            <person name="Kheradpour P."/>
            <person name="Kirkness E.F."/>
            <person name="Koerich L.B."/>
            <person name="Kristiansen K."/>
            <person name="Kudrna D."/>
            <person name="Kulathinal R.J."/>
            <person name="Kumar S."/>
            <person name="Kwok R."/>
            <person name="Lander E."/>
            <person name="Langley C.H."/>
            <person name="Lapoint R."/>
            <person name="Lazzaro B.P."/>
            <person name="Lee S.J."/>
            <person name="Levesque L."/>
            <person name="Li R."/>
            <person name="Lin C.F."/>
            <person name="Lin M.F."/>
            <person name="Lindblad-Toh K."/>
            <person name="Llopart A."/>
            <person name="Long M."/>
            <person name="Low L."/>
            <person name="Lozovsky E."/>
            <person name="Lu J."/>
            <person name="Luo M."/>
            <person name="Machado C.A."/>
            <person name="Makalowski W."/>
            <person name="Marzo M."/>
            <person name="Matsuda M."/>
            <person name="Matzkin L."/>
            <person name="McAllister B."/>
            <person name="McBride C.S."/>
            <person name="McKernan B."/>
            <person name="McKernan K."/>
            <person name="Mendez-Lago M."/>
            <person name="Minx P."/>
            <person name="Mollenhauer M.U."/>
            <person name="Montooth K."/>
            <person name="Mount S.M."/>
            <person name="Mu X."/>
            <person name="Myers E."/>
            <person name="Negre B."/>
            <person name="Newfeld S."/>
            <person name="Nielsen R."/>
            <person name="Noor M.A."/>
            <person name="O'Grady P."/>
            <person name="Pachter L."/>
            <person name="Papaceit M."/>
            <person name="Parisi M.J."/>
            <person name="Parisi M."/>
            <person name="Parts L."/>
            <person name="Pedersen J.S."/>
            <person name="Pesole G."/>
            <person name="Phillippy A.M."/>
            <person name="Ponting C.P."/>
            <person name="Pop M."/>
            <person name="Porcelli D."/>
            <person name="Powell J.R."/>
            <person name="Prohaska S."/>
            <person name="Pruitt K."/>
            <person name="Puig M."/>
            <person name="Quesneville H."/>
            <person name="Ram K.R."/>
            <person name="Rand D."/>
            <person name="Rasmussen M.D."/>
            <person name="Reed L.K."/>
            <person name="Reenan R."/>
            <person name="Reily A."/>
            <person name="Remington K.A."/>
            <person name="Rieger T.T."/>
            <person name="Ritchie M.G."/>
            <person name="Robin C."/>
            <person name="Rogers Y.H."/>
            <person name="Rohde C."/>
            <person name="Rozas J."/>
            <person name="Rubenfield M.J."/>
            <person name="Ruiz A."/>
            <person name="Russo S."/>
            <person name="Salzberg S.L."/>
            <person name="Sanchez-Gracia A."/>
            <person name="Saranga D.J."/>
            <person name="Sato H."/>
            <person name="Schaeffer S.W."/>
            <person name="Schatz M.C."/>
            <person name="Schlenke T."/>
            <person name="Schwartz R."/>
            <person name="Segarra C."/>
            <person name="Singh R.S."/>
            <person name="Sirot L."/>
            <person name="Sirota M."/>
            <person name="Sisneros N.B."/>
            <person name="Smith C.D."/>
            <person name="Smith T.F."/>
            <person name="Spieth J."/>
            <person name="Stage D.E."/>
            <person name="Stark A."/>
            <person name="Stephan W."/>
            <person name="Strausberg R.L."/>
            <person name="Strempel S."/>
            <person name="Sturgill D."/>
            <person name="Sutton G."/>
            <person name="Sutton G.G."/>
            <person name="Tao W."/>
            <person name="Teichmann S."/>
            <person name="Tobari Y.N."/>
            <person name="Tomimura Y."/>
            <person name="Tsolas J.M."/>
            <person name="Valente V.L."/>
            <person name="Venter E."/>
            <person name="Venter J.C."/>
            <person name="Vicario S."/>
            <person name="Vieira F.G."/>
            <person name="Vilella A.J."/>
            <person name="Villasante A."/>
            <person name="Walenz B."/>
            <person name="Wang J."/>
            <person name="Wasserman M."/>
            <person name="Watts T."/>
            <person name="Wilson D."/>
            <person name="Wilson R.K."/>
            <person name="Wing R.A."/>
            <person name="Wolfner M.F."/>
            <person name="Wong A."/>
            <person name="Wong G.K."/>
            <person name="Wu C.I."/>
            <person name="Wu G."/>
            <person name="Yamamoto D."/>
            <person name="Yang H.P."/>
            <person name="Yang S.P."/>
            <person name="Yorke J.A."/>
            <person name="Yoshida K."/>
            <person name="Zdobnov E."/>
            <person name="Zhang P."/>
            <person name="Zhang Y."/>
            <person name="Zimin A.V."/>
            <person name="Baldwin J."/>
            <person name="Abdouelleil A."/>
            <person name="Abdulkadir J."/>
            <person name="Abebe A."/>
            <person name="Abera B."/>
            <person name="Abreu J."/>
            <person name="Acer S.C."/>
            <person name="Aftuck L."/>
            <person name="Alexander A."/>
            <person name="An P."/>
            <person name="Anderson E."/>
            <person name="Anderson S."/>
            <person name="Arachi H."/>
            <person name="Azer M."/>
            <person name="Bachantsang P."/>
            <person name="Barry A."/>
            <person name="Bayul T."/>
            <person name="Berlin A."/>
            <person name="Bessette D."/>
            <person name="Bloom T."/>
            <person name="Blye J."/>
            <person name="Boguslavskiy L."/>
            <person name="Bonnet C."/>
            <person name="Boukhgalter B."/>
            <person name="Bourzgui I."/>
            <person name="Brown A."/>
            <person name="Cahill P."/>
            <person name="Channer S."/>
            <person name="Cheshatsang Y."/>
            <person name="Chuda L."/>
            <person name="Citroen M."/>
            <person name="Collymore A."/>
            <person name="Cooke P."/>
            <person name="Costello M."/>
            <person name="D'Aco K."/>
            <person name="Daza R."/>
            <person name="De Haan G."/>
            <person name="DeGray S."/>
            <person name="DeMaso C."/>
            <person name="Dhargay N."/>
            <person name="Dooley K."/>
            <person name="Dooley E."/>
            <person name="Doricent M."/>
            <person name="Dorje P."/>
            <person name="Dorjee K."/>
            <person name="Dupes A."/>
            <person name="Elong R."/>
            <person name="Falk J."/>
            <person name="Farina A."/>
            <person name="Faro S."/>
            <person name="Ferguson D."/>
            <person name="Fisher S."/>
            <person name="Foley C.D."/>
            <person name="Franke A."/>
            <person name="Friedrich D."/>
            <person name="Gadbois L."/>
            <person name="Gearin G."/>
            <person name="Gearin C.R."/>
            <person name="Giannoukos G."/>
            <person name="Goode T."/>
            <person name="Graham J."/>
            <person name="Grandbois E."/>
            <person name="Grewal S."/>
            <person name="Gyaltsen K."/>
            <person name="Hafez N."/>
            <person name="Hagos B."/>
            <person name="Hall J."/>
            <person name="Henson C."/>
            <person name="Hollinger A."/>
            <person name="Honan T."/>
            <person name="Huard M.D."/>
            <person name="Hughes L."/>
            <person name="Hurhula B."/>
            <person name="Husby M.E."/>
            <person name="Kamat A."/>
            <person name="Kanga B."/>
            <person name="Kashin S."/>
            <person name="Khazanovich D."/>
            <person name="Kisner P."/>
            <person name="Lance K."/>
            <person name="Lara M."/>
            <person name="Lee W."/>
            <person name="Lennon N."/>
            <person name="Letendre F."/>
            <person name="LeVine R."/>
            <person name="Lipovsky A."/>
            <person name="Liu X."/>
            <person name="Liu J."/>
            <person name="Liu S."/>
            <person name="Lokyitsang T."/>
            <person name="Lokyitsang Y."/>
            <person name="Lubonja R."/>
            <person name="Lui A."/>
            <person name="MacDonald P."/>
            <person name="Magnisalis V."/>
            <person name="Maru K."/>
            <person name="Matthews C."/>
            <person name="McCusker W."/>
            <person name="McDonough S."/>
            <person name="Mehta T."/>
            <person name="Meldrim J."/>
            <person name="Meneus L."/>
            <person name="Mihai O."/>
            <person name="Mihalev A."/>
            <person name="Mihova T."/>
            <person name="Mittelman R."/>
            <person name="Mlenga V."/>
            <person name="Montmayeur A."/>
            <person name="Mulrain L."/>
            <person name="Navidi A."/>
            <person name="Naylor J."/>
            <person name="Negash T."/>
            <person name="Nguyen T."/>
            <person name="Nguyen N."/>
            <person name="Nicol R."/>
            <person name="Norbu C."/>
            <person name="Norbu N."/>
            <person name="Novod N."/>
            <person name="O'Neill B."/>
            <person name="Osman S."/>
            <person name="Markiewicz E."/>
            <person name="Oyono O.L."/>
            <person name="Patti C."/>
            <person name="Phunkhang P."/>
            <person name="Pierre F."/>
            <person name="Priest M."/>
            <person name="Raghuraman S."/>
            <person name="Rege F."/>
            <person name="Reyes R."/>
            <person name="Rise C."/>
            <person name="Rogov P."/>
            <person name="Ross K."/>
            <person name="Ryan E."/>
            <person name="Settipalli S."/>
            <person name="Shea T."/>
            <person name="Sherpa N."/>
            <person name="Shi L."/>
            <person name="Shih D."/>
            <person name="Sparrow T."/>
            <person name="Spaulding J."/>
            <person name="Stalker J."/>
            <person name="Stange-Thomann N."/>
            <person name="Stavropoulos S."/>
            <person name="Stone C."/>
            <person name="Strader C."/>
            <person name="Tesfaye S."/>
            <person name="Thomson T."/>
            <person name="Thoulutsang Y."/>
            <person name="Thoulutsang D."/>
            <person name="Topham K."/>
            <person name="Topping I."/>
            <person name="Tsamla T."/>
            <person name="Vassiliev H."/>
            <person name="Vo A."/>
            <person name="Wangchuk T."/>
            <person name="Wangdi T."/>
            <person name="Weiand M."/>
            <person name="Wilkinson J."/>
            <person name="Wilson A."/>
            <person name="Yadav S."/>
            <person name="Young G."/>
            <person name="Yu Q."/>
            <person name="Zembek L."/>
            <person name="Zhong D."/>
            <person name="Zimmer A."/>
            <person name="Zwirko Z."/>
            <person name="Jaffe D.B."/>
            <person name="Alvarez P."/>
            <person name="Brockman W."/>
            <person name="Butler J."/>
            <person name="Chin C."/>
            <person name="Gnerre S."/>
            <person name="Grabherr M."/>
            <person name="Kleber M."/>
            <person name="Mauceli E."/>
            <person name="MacCallum I."/>
        </authorList>
    </citation>
    <scope>NUCLEOTIDE SEQUENCE [LARGE SCALE GENOMIC DNA]</scope>
    <source>
        <strain evidence="3">TSC#15081-1352.22</strain>
        <strain evidence="6">Tucson 15081-1352.22</strain>
    </source>
</reference>
<evidence type="ECO:0000313" key="3">
    <source>
        <dbReference type="EMBL" id="KRG07227.1"/>
    </source>
</evidence>
<dbReference type="EMBL" id="CH933813">
    <property type="protein sequence ID" value="KRG07229.1"/>
    <property type="molecule type" value="Genomic_DNA"/>
</dbReference>
<proteinExistence type="predicted"/>
<dbReference type="Proteomes" id="UP000009192">
    <property type="component" value="Unassembled WGS sequence"/>
</dbReference>
<dbReference type="OrthoDB" id="6376425at2759"/>
<evidence type="ECO:0000256" key="1">
    <source>
        <dbReference type="SAM" id="MobiDB-lite"/>
    </source>
</evidence>
<dbReference type="EMBL" id="CH933813">
    <property type="protein sequence ID" value="KRG07228.1"/>
    <property type="molecule type" value="Genomic_DNA"/>
</dbReference>
<name>A0A0Q9XFC4_DROMO</name>
<feature type="compositionally biased region" description="Polar residues" evidence="1">
    <location>
        <begin position="283"/>
        <end position="295"/>
    </location>
</feature>
<feature type="region of interest" description="Disordered" evidence="1">
    <location>
        <begin position="283"/>
        <end position="314"/>
    </location>
</feature>
<reference evidence="3" key="2">
    <citation type="journal article" date="2008" name="Bioinformatics">
        <title>Assembly reconciliation.</title>
        <authorList>
            <person name="Zimin A.V."/>
            <person name="Smith D.R."/>
            <person name="Sutton G."/>
            <person name="Yorke J.A."/>
        </authorList>
    </citation>
    <scope>NUCLEOTIDE SEQUENCE</scope>
    <source>
        <strain evidence="3">TSC#15081-1352.22</strain>
    </source>
</reference>
<dbReference type="EMBL" id="CH933813">
    <property type="protein sequence ID" value="KRG07227.1"/>
    <property type="molecule type" value="Genomic_DNA"/>
</dbReference>
<dbReference type="AlphaFoldDB" id="A0A0Q9XFC4"/>
<evidence type="ECO:0000313" key="6">
    <source>
        <dbReference type="Proteomes" id="UP000009192"/>
    </source>
</evidence>
<protein>
    <submittedName>
        <fullName evidence="2">Uncharacterized protein, isoform C</fullName>
    </submittedName>
    <submittedName>
        <fullName evidence="3">Uncharacterized protein, isoform D</fullName>
    </submittedName>
    <submittedName>
        <fullName evidence="4">Uncharacterized protein, isoform E</fullName>
    </submittedName>
    <submittedName>
        <fullName evidence="5">Uncharacterized protein, isoform F</fullName>
    </submittedName>
</protein>
<evidence type="ECO:0000313" key="4">
    <source>
        <dbReference type="EMBL" id="KRG07228.1"/>
    </source>
</evidence>
<dbReference type="EMBL" id="CH933813">
    <property type="protein sequence ID" value="KRG07226.1"/>
    <property type="molecule type" value="Genomic_DNA"/>
</dbReference>
<organism evidence="3 6">
    <name type="scientific">Drosophila mojavensis</name>
    <name type="common">Fruit fly</name>
    <dbReference type="NCBI Taxonomy" id="7230"/>
    <lineage>
        <taxon>Eukaryota</taxon>
        <taxon>Metazoa</taxon>
        <taxon>Ecdysozoa</taxon>
        <taxon>Arthropoda</taxon>
        <taxon>Hexapoda</taxon>
        <taxon>Insecta</taxon>
        <taxon>Pterygota</taxon>
        <taxon>Neoptera</taxon>
        <taxon>Endopterygota</taxon>
        <taxon>Diptera</taxon>
        <taxon>Brachycera</taxon>
        <taxon>Muscomorpha</taxon>
        <taxon>Ephydroidea</taxon>
        <taxon>Drosophilidae</taxon>
        <taxon>Drosophila</taxon>
    </lineage>
</organism>
<evidence type="ECO:0000313" key="2">
    <source>
        <dbReference type="EMBL" id="KRG07226.1"/>
    </source>
</evidence>
<dbReference type="InParanoid" id="A0A0Q9XFC4"/>
<gene>
    <name evidence="3" type="primary">Dmoj\GI14065</name>
    <name evidence="3" type="ORF">Dmoj_GI14065</name>
</gene>
<accession>A0A0Q9XFC4</accession>
<evidence type="ECO:0000313" key="5">
    <source>
        <dbReference type="EMBL" id="KRG07229.1"/>
    </source>
</evidence>
<reference evidence="3" key="3">
    <citation type="submission" date="2015-11" db="EMBL/GenBank/DDBJ databases">
        <authorList>
            <consortium name="FlyBase"/>
        </authorList>
    </citation>
    <scope>NUCLEOTIDE SEQUENCE</scope>
    <source>
        <strain evidence="3">TSC#15081-1352.22</strain>
    </source>
</reference>